<dbReference type="AlphaFoldDB" id="A0A075WHE2"/>
<dbReference type="GeneID" id="24795971"/>
<dbReference type="KEGG" id="afg:AFULGI_00024970"/>
<feature type="domain" description="DUF8203" evidence="1">
    <location>
        <begin position="2"/>
        <end position="247"/>
    </location>
</feature>
<organism evidence="2 3">
    <name type="scientific">Archaeoglobus fulgidus DSM 8774</name>
    <dbReference type="NCBI Taxonomy" id="1344584"/>
    <lineage>
        <taxon>Archaea</taxon>
        <taxon>Methanobacteriati</taxon>
        <taxon>Methanobacteriota</taxon>
        <taxon>Archaeoglobi</taxon>
        <taxon>Archaeoglobales</taxon>
        <taxon>Archaeoglobaceae</taxon>
        <taxon>Archaeoglobus</taxon>
    </lineage>
</organism>
<dbReference type="InterPro" id="IPR058516">
    <property type="entry name" value="DUF8203"/>
</dbReference>
<name>A0A075WHE2_ARCFL</name>
<gene>
    <name evidence="2" type="ORF">AFULGI_00024970</name>
</gene>
<dbReference type="EMBL" id="CP006577">
    <property type="protein sequence ID" value="AIG99212.1"/>
    <property type="molecule type" value="Genomic_DNA"/>
</dbReference>
<reference evidence="2 3" key="1">
    <citation type="submission" date="2013-07" db="EMBL/GenBank/DDBJ databases">
        <title>Genome of Archaeoglobus fulgidus.</title>
        <authorList>
            <person name="Fiebig A."/>
            <person name="Birkeland N.-K."/>
        </authorList>
    </citation>
    <scope>NUCLEOTIDE SEQUENCE [LARGE SCALE GENOMIC DNA]</scope>
    <source>
        <strain evidence="2 3">DSM 8774</strain>
    </source>
</reference>
<dbReference type="Proteomes" id="UP000028501">
    <property type="component" value="Chromosome"/>
</dbReference>
<dbReference type="RefSeq" id="WP_010879710.1">
    <property type="nucleotide sequence ID" value="NZ_CP006577.1"/>
</dbReference>
<dbReference type="HOGENOM" id="CLU_062370_0_0_2"/>
<evidence type="ECO:0000313" key="3">
    <source>
        <dbReference type="Proteomes" id="UP000028501"/>
    </source>
</evidence>
<evidence type="ECO:0000259" key="1">
    <source>
        <dbReference type="Pfam" id="PF26630"/>
    </source>
</evidence>
<dbReference type="Pfam" id="PF26630">
    <property type="entry name" value="DUF8203"/>
    <property type="match status" value="1"/>
</dbReference>
<protein>
    <recommendedName>
        <fullName evidence="1">DUF8203 domain-containing protein</fullName>
    </recommendedName>
</protein>
<sequence>MLASDSKLIRIRNFEACLGVVLEIKEPVGFKRRYLNFIEEIKSAYQISSPRNVFKSYELKRKLGLQDFEDVAQNFVNIVIADSCRIHIVFASFNTKKVEKVIYYRKDRRKRQQEKKTIEFLRHLSSYFPYVAAWSAIFNDEAISFDNIEIHLDSFDGEVTYAWEILKNNISAKIKTFPKGDQCNPFISASDIVLSLVEINLLKGDFRLDVQELKKLLEKYNIKGSITHCGTNKIKYITPISSQKIPEALDYAEPVIYVVPGQIKKEWIENSPKFEYVLKYAQFVEGGVKFLNIDRDYEFIRDTDVLAYFDDAGKVLAKNISSLYDVECKSISEIINETKY</sequence>
<proteinExistence type="predicted"/>
<accession>A0A075WHE2</accession>
<evidence type="ECO:0000313" key="2">
    <source>
        <dbReference type="EMBL" id="AIG99212.1"/>
    </source>
</evidence>